<dbReference type="InterPro" id="IPR007612">
    <property type="entry name" value="LOR"/>
</dbReference>
<accession>A0A0A1TMJ8</accession>
<dbReference type="Gene3D" id="2.40.160.200">
    <property type="entry name" value="LURP1-related"/>
    <property type="match status" value="1"/>
</dbReference>
<organism evidence="2 3">
    <name type="scientific">[Torrubiella] hemipterigena</name>
    <dbReference type="NCBI Taxonomy" id="1531966"/>
    <lineage>
        <taxon>Eukaryota</taxon>
        <taxon>Fungi</taxon>
        <taxon>Dikarya</taxon>
        <taxon>Ascomycota</taxon>
        <taxon>Pezizomycotina</taxon>
        <taxon>Sordariomycetes</taxon>
        <taxon>Hypocreomycetidae</taxon>
        <taxon>Hypocreales</taxon>
        <taxon>Clavicipitaceae</taxon>
        <taxon>Clavicipitaceae incertae sedis</taxon>
        <taxon>'Torrubiella' clade</taxon>
    </lineage>
</organism>
<dbReference type="HOGENOM" id="CLU_063146_1_1_1"/>
<proteinExistence type="inferred from homology"/>
<dbReference type="OrthoDB" id="97518at2759"/>
<comment type="similarity">
    <text evidence="1">Belongs to the LOR family.</text>
</comment>
<reference evidence="2 3" key="1">
    <citation type="journal article" date="2015" name="Genome Announc.">
        <title>Draft Genome Sequence and Gene Annotation of the Entomopathogenic Fungus Verticillium hemipterigenum.</title>
        <authorList>
            <person name="Horn F."/>
            <person name="Habel A."/>
            <person name="Scharf D.H."/>
            <person name="Dworschak J."/>
            <person name="Brakhage A.A."/>
            <person name="Guthke R."/>
            <person name="Hertweck C."/>
            <person name="Linde J."/>
        </authorList>
    </citation>
    <scope>NUCLEOTIDE SEQUENCE [LARGE SCALE GENOMIC DNA]</scope>
</reference>
<gene>
    <name evidence="2" type="ORF">VHEMI07249</name>
</gene>
<dbReference type="InterPro" id="IPR038595">
    <property type="entry name" value="LOR_sf"/>
</dbReference>
<dbReference type="AlphaFoldDB" id="A0A0A1TMJ8"/>
<name>A0A0A1TMJ8_9HYPO</name>
<dbReference type="Proteomes" id="UP000039046">
    <property type="component" value="Unassembled WGS sequence"/>
</dbReference>
<evidence type="ECO:0000313" key="3">
    <source>
        <dbReference type="Proteomes" id="UP000039046"/>
    </source>
</evidence>
<dbReference type="SUPFAM" id="SSF54518">
    <property type="entry name" value="Tubby C-terminal domain-like"/>
    <property type="match status" value="1"/>
</dbReference>
<dbReference type="EMBL" id="CDHN01000004">
    <property type="protein sequence ID" value="CEJ91547.1"/>
    <property type="molecule type" value="Genomic_DNA"/>
</dbReference>
<dbReference type="Pfam" id="PF04525">
    <property type="entry name" value="LOR"/>
    <property type="match status" value="1"/>
</dbReference>
<protein>
    <submittedName>
        <fullName evidence="2">Putative DUF567 domain protein</fullName>
    </submittedName>
</protein>
<dbReference type="PANTHER" id="PTHR31087:SF161">
    <property type="entry name" value="TUBBY C 2 FAMILY PROTEIN"/>
    <property type="match status" value="1"/>
</dbReference>
<dbReference type="InterPro" id="IPR025659">
    <property type="entry name" value="Tubby-like_C"/>
</dbReference>
<evidence type="ECO:0000256" key="1">
    <source>
        <dbReference type="ARBA" id="ARBA00005437"/>
    </source>
</evidence>
<evidence type="ECO:0000313" key="2">
    <source>
        <dbReference type="EMBL" id="CEJ91547.1"/>
    </source>
</evidence>
<sequence>MAAPQLPLINPPIGQFNRTIASVPETIILKEKVLSLSGDSFDIKTAAGEPLLKVKGRHATLSGRKSVYDMQDNHMFDLFKEHFHLHSTYAAETPEKHRFLEIKSSIKLFGSKATGTFTAPDGQVHTFTMRGDWLDSTAEIILGEDKSGPIAAVIDRKFFNKREFFGGQQTYAVTVAPGVDKALMVALCISLDEKRNEK</sequence>
<keyword evidence="3" id="KW-1185">Reference proteome</keyword>
<dbReference type="PANTHER" id="PTHR31087">
    <property type="match status" value="1"/>
</dbReference>